<dbReference type="GO" id="GO:0006935">
    <property type="term" value="P:chemotaxis"/>
    <property type="evidence" value="ECO:0007669"/>
    <property type="project" value="UniProtKB-KW"/>
</dbReference>
<dbReference type="SUPFAM" id="SSF47384">
    <property type="entry name" value="Homodimeric domain of signal transducing histidine kinase"/>
    <property type="match status" value="1"/>
</dbReference>
<dbReference type="PANTHER" id="PTHR43395:SF10">
    <property type="entry name" value="CHEMOTAXIS PROTEIN CHEA"/>
    <property type="match status" value="1"/>
</dbReference>
<reference evidence="18" key="2">
    <citation type="submission" date="2020-09" db="EMBL/GenBank/DDBJ databases">
        <authorList>
            <person name="Sun Q."/>
            <person name="Zhou Y."/>
        </authorList>
    </citation>
    <scope>NUCLEOTIDE SEQUENCE</scope>
    <source>
        <strain evidence="18">CGMCC 1.12987</strain>
    </source>
</reference>
<dbReference type="Gene3D" id="1.10.287.560">
    <property type="entry name" value="Histidine kinase CheA-like, homodimeric domain"/>
    <property type="match status" value="1"/>
</dbReference>
<keyword evidence="7 14" id="KW-0597">Phosphoprotein</keyword>
<keyword evidence="11" id="KW-0067">ATP-binding</keyword>
<comment type="caution">
    <text evidence="18">The sequence shown here is derived from an EMBL/GenBank/DDBJ whole genome shotgun (WGS) entry which is preliminary data.</text>
</comment>
<name>A0A917D2S1_9BACL</name>
<evidence type="ECO:0000256" key="13">
    <source>
        <dbReference type="ARBA" id="ARBA00035100"/>
    </source>
</evidence>
<evidence type="ECO:0000256" key="14">
    <source>
        <dbReference type="PROSITE-ProRule" id="PRU00110"/>
    </source>
</evidence>
<feature type="modified residue" description="Phosphohistidine" evidence="14">
    <location>
        <position position="45"/>
    </location>
</feature>
<accession>A0A917D2S1</accession>
<dbReference type="InterPro" id="IPR036061">
    <property type="entry name" value="CheW-like_dom_sf"/>
</dbReference>
<dbReference type="InterPro" id="IPR036641">
    <property type="entry name" value="HPT_dom_sf"/>
</dbReference>
<evidence type="ECO:0000256" key="4">
    <source>
        <dbReference type="ARBA" id="ARBA00021495"/>
    </source>
</evidence>
<keyword evidence="12" id="KW-0902">Two-component regulatory system</keyword>
<dbReference type="Pfam" id="PF01627">
    <property type="entry name" value="Hpt"/>
    <property type="match status" value="1"/>
</dbReference>
<dbReference type="CDD" id="cd00088">
    <property type="entry name" value="HPT"/>
    <property type="match status" value="1"/>
</dbReference>
<dbReference type="SUPFAM" id="SSF55874">
    <property type="entry name" value="ATPase domain of HSP90 chaperone/DNA topoisomerase II/histidine kinase"/>
    <property type="match status" value="1"/>
</dbReference>
<keyword evidence="10" id="KW-0418">Kinase</keyword>
<dbReference type="InterPro" id="IPR037006">
    <property type="entry name" value="CheA-like_homodim_sf"/>
</dbReference>
<dbReference type="PANTHER" id="PTHR43395">
    <property type="entry name" value="SENSOR HISTIDINE KINASE CHEA"/>
    <property type="match status" value="1"/>
</dbReference>
<evidence type="ECO:0000256" key="2">
    <source>
        <dbReference type="ARBA" id="ARBA00004496"/>
    </source>
</evidence>
<dbReference type="InterPro" id="IPR051315">
    <property type="entry name" value="Bact_Chemotaxis_CheA"/>
</dbReference>
<feature type="domain" description="CheW-like" evidence="16">
    <location>
        <begin position="530"/>
        <end position="664"/>
    </location>
</feature>
<proteinExistence type="predicted"/>
<dbReference type="InterPro" id="IPR002545">
    <property type="entry name" value="CheW-lke_dom"/>
</dbReference>
<dbReference type="InterPro" id="IPR004358">
    <property type="entry name" value="Sig_transdc_His_kin-like_C"/>
</dbReference>
<dbReference type="Pfam" id="PF01584">
    <property type="entry name" value="CheW"/>
    <property type="match status" value="1"/>
</dbReference>
<dbReference type="InterPro" id="IPR004105">
    <property type="entry name" value="CheA-like_dim"/>
</dbReference>
<dbReference type="SUPFAM" id="SSF55052">
    <property type="entry name" value="CheY-binding domain of CheA"/>
    <property type="match status" value="1"/>
</dbReference>
<dbReference type="InterPro" id="IPR036890">
    <property type="entry name" value="HATPase_C_sf"/>
</dbReference>
<protein>
    <recommendedName>
        <fullName evidence="4">Chemotaxis protein CheA</fullName>
        <ecNumber evidence="3">2.7.13.3</ecNumber>
    </recommendedName>
</protein>
<evidence type="ECO:0000256" key="6">
    <source>
        <dbReference type="ARBA" id="ARBA00022500"/>
    </source>
</evidence>
<dbReference type="Gene3D" id="2.30.30.40">
    <property type="entry name" value="SH3 Domains"/>
    <property type="match status" value="1"/>
</dbReference>
<dbReference type="InterPro" id="IPR008207">
    <property type="entry name" value="Sig_transdc_His_kin_Hpt_dom"/>
</dbReference>
<evidence type="ECO:0000256" key="8">
    <source>
        <dbReference type="ARBA" id="ARBA00022679"/>
    </source>
</evidence>
<dbReference type="Pfam" id="PF07194">
    <property type="entry name" value="P2"/>
    <property type="match status" value="1"/>
</dbReference>
<feature type="domain" description="HPt" evidence="17">
    <location>
        <begin position="1"/>
        <end position="102"/>
    </location>
</feature>
<dbReference type="FunFam" id="3.30.565.10:FF:000016">
    <property type="entry name" value="Chemotaxis protein CheA, putative"/>
    <property type="match status" value="1"/>
</dbReference>
<keyword evidence="9" id="KW-0547">Nucleotide-binding</keyword>
<keyword evidence="19" id="KW-1185">Reference proteome</keyword>
<dbReference type="PROSITE" id="PS50894">
    <property type="entry name" value="HPT"/>
    <property type="match status" value="1"/>
</dbReference>
<evidence type="ECO:0000313" key="18">
    <source>
        <dbReference type="EMBL" id="GGG08480.1"/>
    </source>
</evidence>
<dbReference type="Proteomes" id="UP000644756">
    <property type="component" value="Unassembled WGS sequence"/>
</dbReference>
<evidence type="ECO:0000256" key="10">
    <source>
        <dbReference type="ARBA" id="ARBA00022777"/>
    </source>
</evidence>
<evidence type="ECO:0000259" key="15">
    <source>
        <dbReference type="PROSITE" id="PS50109"/>
    </source>
</evidence>
<dbReference type="EMBL" id="BMGR01000008">
    <property type="protein sequence ID" value="GGG08480.1"/>
    <property type="molecule type" value="Genomic_DNA"/>
</dbReference>
<dbReference type="Pfam" id="PF02895">
    <property type="entry name" value="H-kinase_dim"/>
    <property type="match status" value="1"/>
</dbReference>
<gene>
    <name evidence="18" type="ORF">GCM10010916_26710</name>
</gene>
<keyword evidence="8" id="KW-0808">Transferase</keyword>
<comment type="function">
    <text evidence="13">Involved in the transmission of sensory signals from the chemoreceptors to the flagellar motors. CheA is autophosphorylated; it can transfer its phosphate group to either CheB or CheY.</text>
</comment>
<dbReference type="SMART" id="SM01231">
    <property type="entry name" value="H-kinase_dim"/>
    <property type="match status" value="1"/>
</dbReference>
<evidence type="ECO:0000256" key="5">
    <source>
        <dbReference type="ARBA" id="ARBA00022490"/>
    </source>
</evidence>
<reference evidence="18" key="1">
    <citation type="journal article" date="2014" name="Int. J. Syst. Evol. Microbiol.">
        <title>Complete genome sequence of Corynebacterium casei LMG S-19264T (=DSM 44701T), isolated from a smear-ripened cheese.</title>
        <authorList>
            <consortium name="US DOE Joint Genome Institute (JGI-PGF)"/>
            <person name="Walter F."/>
            <person name="Albersmeier A."/>
            <person name="Kalinowski J."/>
            <person name="Ruckert C."/>
        </authorList>
    </citation>
    <scope>NUCLEOTIDE SEQUENCE</scope>
    <source>
        <strain evidence="18">CGMCC 1.12987</strain>
    </source>
</reference>
<evidence type="ECO:0000256" key="1">
    <source>
        <dbReference type="ARBA" id="ARBA00000085"/>
    </source>
</evidence>
<dbReference type="FunFam" id="2.30.30.40:FF:000048">
    <property type="entry name" value="Chemotaxis protein CheA, putative"/>
    <property type="match status" value="1"/>
</dbReference>
<evidence type="ECO:0000256" key="3">
    <source>
        <dbReference type="ARBA" id="ARBA00012438"/>
    </source>
</evidence>
<dbReference type="Pfam" id="PF02518">
    <property type="entry name" value="HATPase_c"/>
    <property type="match status" value="1"/>
</dbReference>
<dbReference type="Gene3D" id="1.20.120.160">
    <property type="entry name" value="HPT domain"/>
    <property type="match status" value="1"/>
</dbReference>
<dbReference type="SMART" id="SM00387">
    <property type="entry name" value="HATPase_c"/>
    <property type="match status" value="1"/>
</dbReference>
<sequence>MLSEYREVFMEELEEQLQLMDEEILKLEQSGESEQVIQSLFRAAHTLKGSSAVMGFEQMKQLTHEMEHLMEQVRCKKLRVTSPLIDLLFQSLDCLKQLKKDIELHDYTRTDISGCVRLLQAFVDPAQPDPSSVLPELAKPPLHMAARLKVQEAQEHGLQVFWIGVVLPSECAVKGARAYVIQSNLNEWGEVLLAVPEAEEIDEQSDDLLQLTFLYSGDHSRHELQHLVSNLAEVAHVNVEPIEAGETELIIAPSAMQPRSDNDDSLQTGKAKSQTIRVSVERLDHLMNLVGELVIDQTRIHQVERMQSRLFSDDSVNELGQISDHLSRIISDLQESVMKARMLPIEQLFNRFPRMIRDLSRDLGKEIELIIEGKDTELDRTLIEEIADPLVHLIRNAVDHGIETPEQRERSGKSRKGTLLIRAAHEDNQVVIYVKEDGTGIDPANMIKVALQKGLISPEEGEQLSDREAIELIFRSGFSTAHTVSDVSGRGVGMDIVKNHIEKLNGMIDIQTTLGEGTCFKIKLPLTLAIIVGLLVKLHEQTFIIPMSNIAEIVRVTLDDIQTVRGQSVILLRKQVIPVAWVHDYLGIPKQSKGKNHISLVIVGSAEKRLALVVDELIGNQETVIKSLGSYLGKVEGIAGATILGDGKVALILEVSGIIHKIGGR</sequence>
<dbReference type="GO" id="GO:0005737">
    <property type="term" value="C:cytoplasm"/>
    <property type="evidence" value="ECO:0007669"/>
    <property type="project" value="UniProtKB-SubCell"/>
</dbReference>
<dbReference type="SMART" id="SM00073">
    <property type="entry name" value="HPT"/>
    <property type="match status" value="1"/>
</dbReference>
<dbReference type="RefSeq" id="WP_188531556.1">
    <property type="nucleotide sequence ID" value="NZ_BMGR01000008.1"/>
</dbReference>
<dbReference type="SUPFAM" id="SSF50341">
    <property type="entry name" value="CheW-like"/>
    <property type="match status" value="1"/>
</dbReference>
<dbReference type="AlphaFoldDB" id="A0A917D2S1"/>
<evidence type="ECO:0000256" key="9">
    <source>
        <dbReference type="ARBA" id="ARBA00022741"/>
    </source>
</evidence>
<dbReference type="SUPFAM" id="SSF47226">
    <property type="entry name" value="Histidine-containing phosphotransfer domain, HPT domain"/>
    <property type="match status" value="1"/>
</dbReference>
<dbReference type="EC" id="2.7.13.3" evidence="3"/>
<dbReference type="GO" id="GO:0000155">
    <property type="term" value="F:phosphorelay sensor kinase activity"/>
    <property type="evidence" value="ECO:0007669"/>
    <property type="project" value="InterPro"/>
</dbReference>
<organism evidence="18 19">
    <name type="scientific">Paenibacillus abyssi</name>
    <dbReference type="NCBI Taxonomy" id="1340531"/>
    <lineage>
        <taxon>Bacteria</taxon>
        <taxon>Bacillati</taxon>
        <taxon>Bacillota</taxon>
        <taxon>Bacilli</taxon>
        <taxon>Bacillales</taxon>
        <taxon>Paenibacillaceae</taxon>
        <taxon>Paenibacillus</taxon>
    </lineage>
</organism>
<comment type="catalytic activity">
    <reaction evidence="1">
        <text>ATP + protein L-histidine = ADP + protein N-phospho-L-histidine.</text>
        <dbReference type="EC" id="2.7.13.3"/>
    </reaction>
</comment>
<dbReference type="Gene3D" id="3.30.70.1110">
    <property type="entry name" value="Histidine kinase CheA-like, P2 response regulator-binding domain"/>
    <property type="match status" value="1"/>
</dbReference>
<evidence type="ECO:0000259" key="17">
    <source>
        <dbReference type="PROSITE" id="PS50894"/>
    </source>
</evidence>
<dbReference type="PRINTS" id="PR00344">
    <property type="entry name" value="BCTRLSENSOR"/>
</dbReference>
<keyword evidence="5" id="KW-0963">Cytoplasm</keyword>
<dbReference type="CDD" id="cd00731">
    <property type="entry name" value="CheA_reg"/>
    <property type="match status" value="1"/>
</dbReference>
<dbReference type="InterPro" id="IPR036097">
    <property type="entry name" value="HisK_dim/P_sf"/>
</dbReference>
<dbReference type="GO" id="GO:0005524">
    <property type="term" value="F:ATP binding"/>
    <property type="evidence" value="ECO:0007669"/>
    <property type="project" value="UniProtKB-KW"/>
</dbReference>
<dbReference type="InterPro" id="IPR037052">
    <property type="entry name" value="CheA-like_P2_sf"/>
</dbReference>
<dbReference type="InterPro" id="IPR003594">
    <property type="entry name" value="HATPase_dom"/>
</dbReference>
<evidence type="ECO:0000256" key="7">
    <source>
        <dbReference type="ARBA" id="ARBA00022553"/>
    </source>
</evidence>
<evidence type="ECO:0000256" key="12">
    <source>
        <dbReference type="ARBA" id="ARBA00023012"/>
    </source>
</evidence>
<evidence type="ECO:0000256" key="11">
    <source>
        <dbReference type="ARBA" id="ARBA00022840"/>
    </source>
</evidence>
<dbReference type="CDD" id="cd16916">
    <property type="entry name" value="HATPase_CheA-like"/>
    <property type="match status" value="1"/>
</dbReference>
<dbReference type="InterPro" id="IPR005467">
    <property type="entry name" value="His_kinase_dom"/>
</dbReference>
<dbReference type="SMART" id="SM00260">
    <property type="entry name" value="CheW"/>
    <property type="match status" value="1"/>
</dbReference>
<dbReference type="PROSITE" id="PS50851">
    <property type="entry name" value="CHEW"/>
    <property type="match status" value="1"/>
</dbReference>
<dbReference type="Gene3D" id="3.30.565.10">
    <property type="entry name" value="Histidine kinase-like ATPase, C-terminal domain"/>
    <property type="match status" value="1"/>
</dbReference>
<evidence type="ECO:0000259" key="16">
    <source>
        <dbReference type="PROSITE" id="PS50851"/>
    </source>
</evidence>
<dbReference type="PROSITE" id="PS50109">
    <property type="entry name" value="HIS_KIN"/>
    <property type="match status" value="1"/>
</dbReference>
<evidence type="ECO:0000313" key="19">
    <source>
        <dbReference type="Proteomes" id="UP000644756"/>
    </source>
</evidence>
<keyword evidence="6" id="KW-0145">Chemotaxis</keyword>
<dbReference type="InterPro" id="IPR010808">
    <property type="entry name" value="CheA_P2-bd"/>
</dbReference>
<dbReference type="InterPro" id="IPR035891">
    <property type="entry name" value="CheY-binding_CheA"/>
</dbReference>
<comment type="subcellular location">
    <subcellularLocation>
        <location evidence="2">Cytoplasm</location>
    </subcellularLocation>
</comment>
<feature type="domain" description="Histidine kinase" evidence="15">
    <location>
        <begin position="323"/>
        <end position="528"/>
    </location>
</feature>